<dbReference type="Pfam" id="PF14911">
    <property type="entry name" value="MMS22L_C"/>
    <property type="match status" value="1"/>
</dbReference>
<protein>
    <recommendedName>
        <fullName evidence="4">Protein MMS22-like</fullName>
    </recommendedName>
    <alternativeName>
        <fullName evidence="10">Methyl methanesulfonate-sensitivity protein 22-like</fullName>
    </alternativeName>
</protein>
<dbReference type="EMBL" id="BDGG01000004">
    <property type="protein sequence ID" value="GAU98207.1"/>
    <property type="molecule type" value="Genomic_DNA"/>
</dbReference>
<evidence type="ECO:0000256" key="4">
    <source>
        <dbReference type="ARBA" id="ARBA00021061"/>
    </source>
</evidence>
<accession>A0A1D1VEP1</accession>
<keyword evidence="7" id="KW-0156">Chromatin regulator</keyword>
<comment type="similarity">
    <text evidence="3">Belongs to the MMS22 family. MMS22L subfamily.</text>
</comment>
<evidence type="ECO:0000256" key="6">
    <source>
        <dbReference type="ARBA" id="ARBA00022763"/>
    </source>
</evidence>
<evidence type="ECO:0000256" key="3">
    <source>
        <dbReference type="ARBA" id="ARBA00006585"/>
    </source>
</evidence>
<keyword evidence="14" id="KW-1185">Reference proteome</keyword>
<organism evidence="13 14">
    <name type="scientific">Ramazzottius varieornatus</name>
    <name type="common">Water bear</name>
    <name type="synonym">Tardigrade</name>
    <dbReference type="NCBI Taxonomy" id="947166"/>
    <lineage>
        <taxon>Eukaryota</taxon>
        <taxon>Metazoa</taxon>
        <taxon>Ecdysozoa</taxon>
        <taxon>Tardigrada</taxon>
        <taxon>Eutardigrada</taxon>
        <taxon>Parachela</taxon>
        <taxon>Hypsibioidea</taxon>
        <taxon>Ramazzottiidae</taxon>
        <taxon>Ramazzottius</taxon>
    </lineage>
</organism>
<comment type="caution">
    <text evidence="13">The sequence shown here is derived from an EMBL/GenBank/DDBJ whole genome shotgun (WGS) entry which is preliminary data.</text>
</comment>
<evidence type="ECO:0000256" key="9">
    <source>
        <dbReference type="ARBA" id="ARBA00023242"/>
    </source>
</evidence>
<evidence type="ECO:0000259" key="11">
    <source>
        <dbReference type="Pfam" id="PF14910"/>
    </source>
</evidence>
<name>A0A1D1VEP1_RAMVA</name>
<reference evidence="13 14" key="1">
    <citation type="journal article" date="2016" name="Nat. Commun.">
        <title>Extremotolerant tardigrade genome and improved radiotolerance of human cultured cells by tardigrade-unique protein.</title>
        <authorList>
            <person name="Hashimoto T."/>
            <person name="Horikawa D.D."/>
            <person name="Saito Y."/>
            <person name="Kuwahara H."/>
            <person name="Kozuka-Hata H."/>
            <person name="Shin-I T."/>
            <person name="Minakuchi Y."/>
            <person name="Ohishi K."/>
            <person name="Motoyama A."/>
            <person name="Aizu T."/>
            <person name="Enomoto A."/>
            <person name="Kondo K."/>
            <person name="Tanaka S."/>
            <person name="Hara Y."/>
            <person name="Koshikawa S."/>
            <person name="Sagara H."/>
            <person name="Miura T."/>
            <person name="Yokobori S."/>
            <person name="Miyagawa K."/>
            <person name="Suzuki Y."/>
            <person name="Kubo T."/>
            <person name="Oyama M."/>
            <person name="Kohara Y."/>
            <person name="Fujiyama A."/>
            <person name="Arakawa K."/>
            <person name="Katayama T."/>
            <person name="Toyoda A."/>
            <person name="Kunieda T."/>
        </authorList>
    </citation>
    <scope>NUCLEOTIDE SEQUENCE [LARGE SCALE GENOMIC DNA]</scope>
    <source>
        <strain evidence="13 14">YOKOZUNA-1</strain>
    </source>
</reference>
<evidence type="ECO:0000259" key="12">
    <source>
        <dbReference type="Pfam" id="PF14911"/>
    </source>
</evidence>
<dbReference type="OrthoDB" id="8193282at2759"/>
<dbReference type="InterPro" id="IPR042320">
    <property type="entry name" value="MMS22-like"/>
</dbReference>
<dbReference type="GO" id="GO:0000724">
    <property type="term" value="P:double-strand break repair via homologous recombination"/>
    <property type="evidence" value="ECO:0007669"/>
    <property type="project" value="InterPro"/>
</dbReference>
<keyword evidence="8" id="KW-0234">DNA repair</keyword>
<dbReference type="Pfam" id="PF14910">
    <property type="entry name" value="MMS22L_N"/>
    <property type="match status" value="1"/>
</dbReference>
<evidence type="ECO:0000256" key="7">
    <source>
        <dbReference type="ARBA" id="ARBA00022853"/>
    </source>
</evidence>
<dbReference type="PANTHER" id="PTHR28547">
    <property type="entry name" value="PROTEIN MMS22-LIKE"/>
    <property type="match status" value="1"/>
</dbReference>
<evidence type="ECO:0000256" key="1">
    <source>
        <dbReference type="ARBA" id="ARBA00004123"/>
    </source>
</evidence>
<evidence type="ECO:0000313" key="14">
    <source>
        <dbReference type="Proteomes" id="UP000186922"/>
    </source>
</evidence>
<comment type="subcellular location">
    <subcellularLocation>
        <location evidence="2">Chromosome</location>
    </subcellularLocation>
    <subcellularLocation>
        <location evidence="1">Nucleus</location>
    </subcellularLocation>
</comment>
<feature type="domain" description="MMS22-like C-terminal" evidence="12">
    <location>
        <begin position="534"/>
        <end position="851"/>
    </location>
</feature>
<keyword evidence="5" id="KW-0158">Chromosome</keyword>
<gene>
    <name evidence="13" type="primary">RvY_09384-1</name>
    <name evidence="13" type="synonym">RvY_09384.1</name>
    <name evidence="13" type="ORF">RvY_09384</name>
</gene>
<dbReference type="GO" id="GO:0043596">
    <property type="term" value="C:nuclear replication fork"/>
    <property type="evidence" value="ECO:0007669"/>
    <property type="project" value="TreeGrafter"/>
</dbReference>
<proteinExistence type="inferred from homology"/>
<dbReference type="InterPro" id="IPR029424">
    <property type="entry name" value="MMS22L_C"/>
</dbReference>
<evidence type="ECO:0000256" key="8">
    <source>
        <dbReference type="ARBA" id="ARBA00023204"/>
    </source>
</evidence>
<dbReference type="PANTHER" id="PTHR28547:SF1">
    <property type="entry name" value="PROTEIN MMS22-LIKE"/>
    <property type="match status" value="1"/>
</dbReference>
<dbReference type="STRING" id="947166.A0A1D1VEP1"/>
<keyword evidence="6" id="KW-0227">DNA damage</keyword>
<evidence type="ECO:0000313" key="13">
    <source>
        <dbReference type="EMBL" id="GAU98207.1"/>
    </source>
</evidence>
<feature type="domain" description="Protein MMS22-like N-terminal" evidence="11">
    <location>
        <begin position="58"/>
        <end position="363"/>
    </location>
</feature>
<dbReference type="AlphaFoldDB" id="A0A1D1VEP1"/>
<keyword evidence="9" id="KW-0539">Nucleus</keyword>
<dbReference type="GO" id="GO:0006325">
    <property type="term" value="P:chromatin organization"/>
    <property type="evidence" value="ECO:0007669"/>
    <property type="project" value="UniProtKB-KW"/>
</dbReference>
<evidence type="ECO:0000256" key="5">
    <source>
        <dbReference type="ARBA" id="ARBA00022454"/>
    </source>
</evidence>
<sequence length="868" mass="97429">MTMINLLSPTLSSSNQFGELIVAVWKHREFTNKDLFQIGEEIPRSDVLFITHHFPEGDLPESCLWFLSHVAAFLREKDDAVGVVAIKNPIAEKVLTERILNPILSRLDRKGNEAECRYVVICLQRIQVITGPQNLALAALLEYFFRHINESFTLLQSSVENLTVIPDDCFVWGKKWSNDDFESAEMWSLGSTYLSFQRFAHLLVWAIHQGFDTWKRVKGRVLSKFHTKFFSTLKEAGWSHVFDLVLILAGRTNDATDFPALFCDVELNNNWKSKQDCDRIALVWRGFFAVIAACQQRKLEHAGLVRKVAAEFESSAKNLLRYRSDPSLWSHAWSVVLEYLHVLPGFLTLSPSSLTTLSVLINSGVAEFFQIYVDETKQGKLLTLFSDLLDDYLKKFPNWSYALTGSDGRHHQAFLSSAFLSLLQPVKKLLLSSKTLQYPELAASICAKCTLFGCGPQAFGGVADSPTSLLQMFISSVDIPCSALAMYLSQVLPQAQIMGMLKKDETTDSNIVRSWVRSALELSAENSNVKSVTCLVKRLPELSDFDLEYLEYSSIFPTFVRRCGENLTNQPDYSSRMAYQRRCQIYFSDLHKFMLNVVRQSTSADLMDSCIANGGLVIRHCYSMLYNRSKANTTLRMVVETVLGACDNPLVSNGLRSHMSLYFGALCQLDLKLDQQAREIFSAFVRQTFLRFCSSHSVDQHPLQKAIEAEQGTRPDSCAFAIQVLCNSFMLHVALPQNATLAILFLLKLIPVVLPSVLASCLDTVFNTSVDVYLKGSDRSRTDAQQLIILSLNLLQTCQNLQLRSSFALAVREKTQSSMQSHPANLLVLLNLLADAAPELLYGITPLLSQIANGVSGSSTLYQTARAR</sequence>
<dbReference type="Proteomes" id="UP000186922">
    <property type="component" value="Unassembled WGS sequence"/>
</dbReference>
<dbReference type="InterPro" id="IPR029425">
    <property type="entry name" value="MMS22L_N"/>
</dbReference>
<evidence type="ECO:0000256" key="10">
    <source>
        <dbReference type="ARBA" id="ARBA00033326"/>
    </source>
</evidence>
<dbReference type="GO" id="GO:0031297">
    <property type="term" value="P:replication fork processing"/>
    <property type="evidence" value="ECO:0007669"/>
    <property type="project" value="InterPro"/>
</dbReference>
<evidence type="ECO:0000256" key="2">
    <source>
        <dbReference type="ARBA" id="ARBA00004286"/>
    </source>
</evidence>